<dbReference type="OrthoDB" id="9798407at2"/>
<dbReference type="Proteomes" id="UP000076023">
    <property type="component" value="Unassembled WGS sequence"/>
</dbReference>
<organism evidence="2 3">
    <name type="scientific">Terrimicrobium sacchariphilum</name>
    <dbReference type="NCBI Taxonomy" id="690879"/>
    <lineage>
        <taxon>Bacteria</taxon>
        <taxon>Pseudomonadati</taxon>
        <taxon>Verrucomicrobiota</taxon>
        <taxon>Terrimicrobiia</taxon>
        <taxon>Terrimicrobiales</taxon>
        <taxon>Terrimicrobiaceae</taxon>
        <taxon>Terrimicrobium</taxon>
    </lineage>
</organism>
<comment type="caution">
    <text evidence="2">The sequence shown here is derived from an EMBL/GenBank/DDBJ whole genome shotgun (WGS) entry which is preliminary data.</text>
</comment>
<dbReference type="STRING" id="690879.TSACC_3354"/>
<evidence type="ECO:0000313" key="3">
    <source>
        <dbReference type="Proteomes" id="UP000076023"/>
    </source>
</evidence>
<feature type="domain" description="Xylose isomerase-like TIM barrel" evidence="1">
    <location>
        <begin position="26"/>
        <end position="238"/>
    </location>
</feature>
<dbReference type="RefSeq" id="WP_075081116.1">
    <property type="nucleotide sequence ID" value="NZ_BDCO01000003.1"/>
</dbReference>
<sequence>MKKPLVSLQMWTLRDVVEQDFRHAVTEVAAMGYHGVELAGYGNLNAQAACEAVREAGLKVSGMHVGIDLLKNDRARVIDEAALFETRDIICPWMAPEAVATRAQCEALGEEFNEIGAALRAHGLRFSYHNHGHEIATVDGRTAFEWVLDAAEPRNLSAEVDVYWVQHAGKRPQDLLHRLGSRVPLIHLKDGRMGDRQCEIGLGAVNFDAIFAAAEEIGVVEWYVAEQEEYEASSLKSARMCIEQLRLWGRA</sequence>
<reference evidence="3" key="1">
    <citation type="journal article" date="2017" name="Genome Announc.">
        <title>Draft Genome Sequence of Terrimicrobium sacchariphilum NM-5T, a Facultative Anaerobic Soil Bacterium of the Class Spartobacteria.</title>
        <authorList>
            <person name="Qiu Y.L."/>
            <person name="Tourlousse D.M."/>
            <person name="Matsuura N."/>
            <person name="Ohashi A."/>
            <person name="Sekiguchi Y."/>
        </authorList>
    </citation>
    <scope>NUCLEOTIDE SEQUENCE [LARGE SCALE GENOMIC DNA]</scope>
    <source>
        <strain evidence="3">NM-5</strain>
    </source>
</reference>
<dbReference type="Gene3D" id="3.20.20.150">
    <property type="entry name" value="Divalent-metal-dependent TIM barrel enzymes"/>
    <property type="match status" value="1"/>
</dbReference>
<dbReference type="InterPro" id="IPR013022">
    <property type="entry name" value="Xyl_isomerase-like_TIM-brl"/>
</dbReference>
<evidence type="ECO:0000313" key="2">
    <source>
        <dbReference type="EMBL" id="GAT35289.1"/>
    </source>
</evidence>
<dbReference type="InterPro" id="IPR050312">
    <property type="entry name" value="IolE/XylAMocC-like"/>
</dbReference>
<dbReference type="InterPro" id="IPR036237">
    <property type="entry name" value="Xyl_isomerase-like_sf"/>
</dbReference>
<dbReference type="GO" id="GO:0016853">
    <property type="term" value="F:isomerase activity"/>
    <property type="evidence" value="ECO:0007669"/>
    <property type="project" value="UniProtKB-KW"/>
</dbReference>
<keyword evidence="2" id="KW-0413">Isomerase</keyword>
<gene>
    <name evidence="2" type="ORF">TSACC_3354</name>
</gene>
<dbReference type="InParanoid" id="A0A146GCH2"/>
<dbReference type="PANTHER" id="PTHR12110:SF41">
    <property type="entry name" value="INOSOSE DEHYDRATASE"/>
    <property type="match status" value="1"/>
</dbReference>
<dbReference type="PANTHER" id="PTHR12110">
    <property type="entry name" value="HYDROXYPYRUVATE ISOMERASE"/>
    <property type="match status" value="1"/>
</dbReference>
<dbReference type="Pfam" id="PF01261">
    <property type="entry name" value="AP_endonuc_2"/>
    <property type="match status" value="1"/>
</dbReference>
<name>A0A146GCH2_TERSA</name>
<dbReference type="SUPFAM" id="SSF51658">
    <property type="entry name" value="Xylose isomerase-like"/>
    <property type="match status" value="1"/>
</dbReference>
<dbReference type="AlphaFoldDB" id="A0A146GCH2"/>
<accession>A0A146GCH2</accession>
<proteinExistence type="predicted"/>
<dbReference type="EMBL" id="BDCO01000003">
    <property type="protein sequence ID" value="GAT35289.1"/>
    <property type="molecule type" value="Genomic_DNA"/>
</dbReference>
<keyword evidence="3" id="KW-1185">Reference proteome</keyword>
<evidence type="ECO:0000259" key="1">
    <source>
        <dbReference type="Pfam" id="PF01261"/>
    </source>
</evidence>
<protein>
    <submittedName>
        <fullName evidence="2">Sugar phosphate isomerase/epimerase</fullName>
    </submittedName>
</protein>